<accession>A0A9J6DYP8</accession>
<gene>
    <name evidence="1" type="ORF">HPB51_004711</name>
</gene>
<name>A0A9J6DYP8_RHIMP</name>
<sequence>MKPEQGQRFATVFAVRSGYRWQHRPRESGDQRSVARIGGLHVTSSASGASGVRLYHYVSGLGVPDLKQQLAVRGCVRAATYGTNMVKCDLVHMRVTSEVRRNIAANIRFTFEANINPFDFSSDEAVCDVKCHSCIELTDFEDHLVGGTSFATREELKAYKLMDAHNYVTSGRVQQHQVRDLGYGHRVVVGKVTGFPCSVLGRSFFHRGGVASRSKNM</sequence>
<comment type="caution">
    <text evidence="1">The sequence shown here is derived from an EMBL/GenBank/DDBJ whole genome shotgun (WGS) entry which is preliminary data.</text>
</comment>
<protein>
    <submittedName>
        <fullName evidence="1">Uncharacterized protein</fullName>
    </submittedName>
</protein>
<reference evidence="1" key="2">
    <citation type="submission" date="2021-09" db="EMBL/GenBank/DDBJ databases">
        <authorList>
            <person name="Jia N."/>
            <person name="Wang J."/>
            <person name="Shi W."/>
            <person name="Du L."/>
            <person name="Sun Y."/>
            <person name="Zhan W."/>
            <person name="Jiang J."/>
            <person name="Wang Q."/>
            <person name="Zhang B."/>
            <person name="Ji P."/>
            <person name="Sakyi L.B."/>
            <person name="Cui X."/>
            <person name="Yuan T."/>
            <person name="Jiang B."/>
            <person name="Yang W."/>
            <person name="Lam T.T.-Y."/>
            <person name="Chang Q."/>
            <person name="Ding S."/>
            <person name="Wang X."/>
            <person name="Zhu J."/>
            <person name="Ruan X."/>
            <person name="Zhao L."/>
            <person name="Wei J."/>
            <person name="Que T."/>
            <person name="Du C."/>
            <person name="Cheng J."/>
            <person name="Dai P."/>
            <person name="Han X."/>
            <person name="Huang E."/>
            <person name="Gao Y."/>
            <person name="Liu J."/>
            <person name="Shao H."/>
            <person name="Ye R."/>
            <person name="Li L."/>
            <person name="Wei W."/>
            <person name="Wang X."/>
            <person name="Wang C."/>
            <person name="Huo Q."/>
            <person name="Li W."/>
            <person name="Guo W."/>
            <person name="Chen H."/>
            <person name="Chen S."/>
            <person name="Zhou L."/>
            <person name="Zhou L."/>
            <person name="Ni X."/>
            <person name="Tian J."/>
            <person name="Zhou Y."/>
            <person name="Sheng Y."/>
            <person name="Liu T."/>
            <person name="Pan Y."/>
            <person name="Xia L."/>
            <person name="Li J."/>
            <person name="Zhao F."/>
            <person name="Cao W."/>
        </authorList>
    </citation>
    <scope>NUCLEOTIDE SEQUENCE</scope>
    <source>
        <strain evidence="1">Rmic-2018</strain>
        <tissue evidence="1">Larvae</tissue>
    </source>
</reference>
<evidence type="ECO:0000313" key="1">
    <source>
        <dbReference type="EMBL" id="KAH8027359.1"/>
    </source>
</evidence>
<dbReference type="Proteomes" id="UP000821866">
    <property type="component" value="Chromosome 4"/>
</dbReference>
<dbReference type="EMBL" id="JABSTU010000006">
    <property type="protein sequence ID" value="KAH8027359.1"/>
    <property type="molecule type" value="Genomic_DNA"/>
</dbReference>
<evidence type="ECO:0000313" key="2">
    <source>
        <dbReference type="Proteomes" id="UP000821866"/>
    </source>
</evidence>
<dbReference type="AlphaFoldDB" id="A0A9J6DYP8"/>
<reference evidence="1" key="1">
    <citation type="journal article" date="2020" name="Cell">
        <title>Large-Scale Comparative Analyses of Tick Genomes Elucidate Their Genetic Diversity and Vector Capacities.</title>
        <authorList>
            <consortium name="Tick Genome and Microbiome Consortium (TIGMIC)"/>
            <person name="Jia N."/>
            <person name="Wang J."/>
            <person name="Shi W."/>
            <person name="Du L."/>
            <person name="Sun Y."/>
            <person name="Zhan W."/>
            <person name="Jiang J.F."/>
            <person name="Wang Q."/>
            <person name="Zhang B."/>
            <person name="Ji P."/>
            <person name="Bell-Sakyi L."/>
            <person name="Cui X.M."/>
            <person name="Yuan T.T."/>
            <person name="Jiang B.G."/>
            <person name="Yang W.F."/>
            <person name="Lam T.T."/>
            <person name="Chang Q.C."/>
            <person name="Ding S.J."/>
            <person name="Wang X.J."/>
            <person name="Zhu J.G."/>
            <person name="Ruan X.D."/>
            <person name="Zhao L."/>
            <person name="Wei J.T."/>
            <person name="Ye R.Z."/>
            <person name="Que T.C."/>
            <person name="Du C.H."/>
            <person name="Zhou Y.H."/>
            <person name="Cheng J.X."/>
            <person name="Dai P.F."/>
            <person name="Guo W.B."/>
            <person name="Han X.H."/>
            <person name="Huang E.J."/>
            <person name="Li L.F."/>
            <person name="Wei W."/>
            <person name="Gao Y.C."/>
            <person name="Liu J.Z."/>
            <person name="Shao H.Z."/>
            <person name="Wang X."/>
            <person name="Wang C.C."/>
            <person name="Yang T.C."/>
            <person name="Huo Q.B."/>
            <person name="Li W."/>
            <person name="Chen H.Y."/>
            <person name="Chen S.E."/>
            <person name="Zhou L.G."/>
            <person name="Ni X.B."/>
            <person name="Tian J.H."/>
            <person name="Sheng Y."/>
            <person name="Liu T."/>
            <person name="Pan Y.S."/>
            <person name="Xia L.Y."/>
            <person name="Li J."/>
            <person name="Zhao F."/>
            <person name="Cao W.C."/>
        </authorList>
    </citation>
    <scope>NUCLEOTIDE SEQUENCE</scope>
    <source>
        <strain evidence="1">Rmic-2018</strain>
    </source>
</reference>
<organism evidence="1 2">
    <name type="scientific">Rhipicephalus microplus</name>
    <name type="common">Cattle tick</name>
    <name type="synonym">Boophilus microplus</name>
    <dbReference type="NCBI Taxonomy" id="6941"/>
    <lineage>
        <taxon>Eukaryota</taxon>
        <taxon>Metazoa</taxon>
        <taxon>Ecdysozoa</taxon>
        <taxon>Arthropoda</taxon>
        <taxon>Chelicerata</taxon>
        <taxon>Arachnida</taxon>
        <taxon>Acari</taxon>
        <taxon>Parasitiformes</taxon>
        <taxon>Ixodida</taxon>
        <taxon>Ixodoidea</taxon>
        <taxon>Ixodidae</taxon>
        <taxon>Rhipicephalinae</taxon>
        <taxon>Rhipicephalus</taxon>
        <taxon>Boophilus</taxon>
    </lineage>
</organism>
<proteinExistence type="predicted"/>
<keyword evidence="2" id="KW-1185">Reference proteome</keyword>